<dbReference type="OrthoDB" id="9804721at2"/>
<feature type="domain" description="UspA" evidence="2">
    <location>
        <begin position="2"/>
        <end position="157"/>
    </location>
</feature>
<dbReference type="SUPFAM" id="SSF52402">
    <property type="entry name" value="Adenine nucleotide alpha hydrolases-like"/>
    <property type="match status" value="2"/>
</dbReference>
<dbReference type="PANTHER" id="PTHR46268:SF6">
    <property type="entry name" value="UNIVERSAL STRESS PROTEIN UP12"/>
    <property type="match status" value="1"/>
</dbReference>
<evidence type="ECO:0000259" key="2">
    <source>
        <dbReference type="Pfam" id="PF00582"/>
    </source>
</evidence>
<dbReference type="EMBL" id="LK391969">
    <property type="protein sequence ID" value="CEF26343.1"/>
    <property type="molecule type" value="Genomic_DNA"/>
</dbReference>
<dbReference type="PATRIC" id="fig|1461581.3.peg.1248"/>
<proteinExistence type="inferred from homology"/>
<dbReference type="CDD" id="cd00293">
    <property type="entry name" value="USP-like"/>
    <property type="match status" value="2"/>
</dbReference>
<evidence type="ECO:0000256" key="1">
    <source>
        <dbReference type="ARBA" id="ARBA00008791"/>
    </source>
</evidence>
<dbReference type="EMBL" id="LM997413">
    <property type="protein sequence ID" value="CEA03902.1"/>
    <property type="molecule type" value="Genomic_DNA"/>
</dbReference>
<gene>
    <name evidence="3" type="ORF">BN1049_01272</name>
</gene>
<comment type="similarity">
    <text evidence="1">Belongs to the universal stress protein A family.</text>
</comment>
<sequence length="283" mass="30847">MTNIIACIDGSASASSVCDYAAWASQQLQAPLVLLHVLDRALYPQSGDLSGNIGLDSREQLLEELAQLDEKRARLAREQGELVLQAACQRVQDAGYARPQMLQRHGSLVDTLMEHEAEIRLLVIGKRGEDSTRPGQVIGSQLESAIRSMRRPVLVTPATFCIPRSVLLAFDGSATADKGIDMLCASPLLRGLPVHLVMVAADNDKHQQQLSAAAERLRTAGYVTQTALLSGEVVDSLLAYQQTHQLDLLAMGAYGHSRIREFFIGSTTTTMLRLCTTPLLMLR</sequence>
<dbReference type="InterPro" id="IPR006015">
    <property type="entry name" value="Universal_stress_UspA"/>
</dbReference>
<accession>A0A078MEM1</accession>
<organism evidence="3">
    <name type="scientific">Pseudomonas saudimassiliensis</name>
    <dbReference type="NCBI Taxonomy" id="1461581"/>
    <lineage>
        <taxon>Bacteria</taxon>
        <taxon>Pseudomonadati</taxon>
        <taxon>Pseudomonadota</taxon>
        <taxon>Gammaproteobacteria</taxon>
        <taxon>Pseudomonadales</taxon>
        <taxon>Pseudomonadaceae</taxon>
        <taxon>Pseudomonas</taxon>
    </lineage>
</organism>
<dbReference type="PANTHER" id="PTHR46268">
    <property type="entry name" value="STRESS RESPONSE PROTEIN NHAX"/>
    <property type="match status" value="1"/>
</dbReference>
<feature type="domain" description="UspA" evidence="2">
    <location>
        <begin position="207"/>
        <end position="283"/>
    </location>
</feature>
<dbReference type="Gene3D" id="3.40.50.12370">
    <property type="match status" value="1"/>
</dbReference>
<dbReference type="InterPro" id="IPR006016">
    <property type="entry name" value="UspA"/>
</dbReference>
<dbReference type="RefSeq" id="WP_044498904.1">
    <property type="nucleotide sequence ID" value="NZ_LK391969.1"/>
</dbReference>
<dbReference type="AlphaFoldDB" id="A0A078MEM1"/>
<reference evidence="3" key="1">
    <citation type="submission" date="2014-07" db="EMBL/GenBank/DDBJ databases">
        <authorList>
            <person name="Urmite Genomes Urmite Genomes"/>
        </authorList>
    </citation>
    <scope>NUCLEOTIDE SEQUENCE</scope>
    <source>
        <strain evidence="3">12M76_air</strain>
    </source>
</reference>
<dbReference type="PRINTS" id="PR01438">
    <property type="entry name" value="UNVRSLSTRESS"/>
</dbReference>
<name>A0A078MEM1_9PSED</name>
<evidence type="ECO:0000313" key="3">
    <source>
        <dbReference type="EMBL" id="CEA03902.1"/>
    </source>
</evidence>
<dbReference type="Pfam" id="PF00582">
    <property type="entry name" value="Usp"/>
    <property type="match status" value="2"/>
</dbReference>
<protein>
    <submittedName>
        <fullName evidence="3">UspA-related nucleotide-binding protein</fullName>
    </submittedName>
</protein>